<dbReference type="InterPro" id="IPR011990">
    <property type="entry name" value="TPR-like_helical_dom_sf"/>
</dbReference>
<evidence type="ECO:0000313" key="5">
    <source>
        <dbReference type="EMBL" id="KAF5187662.1"/>
    </source>
</evidence>
<dbReference type="OrthoDB" id="1826117at2759"/>
<keyword evidence="6" id="KW-1185">Reference proteome</keyword>
<keyword evidence="2" id="KW-0677">Repeat</keyword>
<feature type="repeat" description="PPR" evidence="3">
    <location>
        <begin position="119"/>
        <end position="153"/>
    </location>
</feature>
<name>A0A7J6VTF7_THATH</name>
<evidence type="ECO:0000313" key="6">
    <source>
        <dbReference type="Proteomes" id="UP000554482"/>
    </source>
</evidence>
<keyword evidence="4" id="KW-0472">Membrane</keyword>
<dbReference type="Pfam" id="PF13812">
    <property type="entry name" value="PPR_3"/>
    <property type="match status" value="1"/>
</dbReference>
<dbReference type="Proteomes" id="UP000554482">
    <property type="component" value="Unassembled WGS sequence"/>
</dbReference>
<dbReference type="NCBIfam" id="TIGR00756">
    <property type="entry name" value="PPR"/>
    <property type="match status" value="1"/>
</dbReference>
<gene>
    <name evidence="5" type="ORF">FRX31_022748</name>
</gene>
<feature type="repeat" description="PPR" evidence="3">
    <location>
        <begin position="4"/>
        <end position="39"/>
    </location>
</feature>
<reference evidence="5 6" key="1">
    <citation type="submission" date="2020-06" db="EMBL/GenBank/DDBJ databases">
        <title>Transcriptomic and genomic resources for Thalictrum thalictroides and T. hernandezii: Facilitating candidate gene discovery in an emerging model plant lineage.</title>
        <authorList>
            <person name="Arias T."/>
            <person name="Riano-Pachon D.M."/>
            <person name="Di Stilio V.S."/>
        </authorList>
    </citation>
    <scope>NUCLEOTIDE SEQUENCE [LARGE SCALE GENOMIC DNA]</scope>
    <source>
        <strain evidence="6">cv. WT478/WT964</strain>
        <tissue evidence="5">Leaves</tissue>
    </source>
</reference>
<dbReference type="Gene3D" id="1.25.40.10">
    <property type="entry name" value="Tetratricopeptide repeat domain"/>
    <property type="match status" value="1"/>
</dbReference>
<comment type="caution">
    <text evidence="5">The sequence shown here is derived from an EMBL/GenBank/DDBJ whole genome shotgun (WGS) entry which is preliminary data.</text>
</comment>
<feature type="transmembrane region" description="Helical" evidence="4">
    <location>
        <begin position="46"/>
        <end position="66"/>
    </location>
</feature>
<dbReference type="PANTHER" id="PTHR46598:SF2">
    <property type="entry name" value="OS01G0788900 PROTEIN"/>
    <property type="match status" value="1"/>
</dbReference>
<sequence length="159" mass="17091">MKPNLVAYNAALEGCCCDLGSVSDAENVVETMSVLGVRPDEASFGFLAYLSIGFGIVNACVNLGLLDKAHSILDQMTAEVGFVGLGVYALILKAYCKEQRTSEAAQLIMDINTSGLGLDAASYGALIEASMSNQDFQSAFTLFREMREAKIPDMQMSYF</sequence>
<evidence type="ECO:0000256" key="1">
    <source>
        <dbReference type="ARBA" id="ARBA00007626"/>
    </source>
</evidence>
<protein>
    <submittedName>
        <fullName evidence="5">Pentatricopeptide repeat-containing protein</fullName>
    </submittedName>
</protein>
<keyword evidence="4" id="KW-0812">Transmembrane</keyword>
<accession>A0A7J6VTF7</accession>
<dbReference type="PANTHER" id="PTHR46598">
    <property type="entry name" value="BNAC05G43320D PROTEIN"/>
    <property type="match status" value="1"/>
</dbReference>
<evidence type="ECO:0000256" key="2">
    <source>
        <dbReference type="ARBA" id="ARBA00022737"/>
    </source>
</evidence>
<dbReference type="InterPro" id="IPR002885">
    <property type="entry name" value="PPR_rpt"/>
</dbReference>
<comment type="similarity">
    <text evidence="1">Belongs to the PPR family. P subfamily.</text>
</comment>
<keyword evidence="4" id="KW-1133">Transmembrane helix</keyword>
<organism evidence="5 6">
    <name type="scientific">Thalictrum thalictroides</name>
    <name type="common">Rue-anemone</name>
    <name type="synonym">Anemone thalictroides</name>
    <dbReference type="NCBI Taxonomy" id="46969"/>
    <lineage>
        <taxon>Eukaryota</taxon>
        <taxon>Viridiplantae</taxon>
        <taxon>Streptophyta</taxon>
        <taxon>Embryophyta</taxon>
        <taxon>Tracheophyta</taxon>
        <taxon>Spermatophyta</taxon>
        <taxon>Magnoliopsida</taxon>
        <taxon>Ranunculales</taxon>
        <taxon>Ranunculaceae</taxon>
        <taxon>Thalictroideae</taxon>
        <taxon>Thalictrum</taxon>
    </lineage>
</organism>
<proteinExistence type="inferred from homology"/>
<evidence type="ECO:0000256" key="3">
    <source>
        <dbReference type="PROSITE-ProRule" id="PRU00708"/>
    </source>
</evidence>
<dbReference type="EMBL" id="JABWDY010027736">
    <property type="protein sequence ID" value="KAF5187662.1"/>
    <property type="molecule type" value="Genomic_DNA"/>
</dbReference>
<evidence type="ECO:0000256" key="4">
    <source>
        <dbReference type="SAM" id="Phobius"/>
    </source>
</evidence>
<dbReference type="AlphaFoldDB" id="A0A7J6VTF7"/>
<dbReference type="Pfam" id="PF01535">
    <property type="entry name" value="PPR"/>
    <property type="match status" value="1"/>
</dbReference>
<dbReference type="PROSITE" id="PS51375">
    <property type="entry name" value="PPR"/>
    <property type="match status" value="2"/>
</dbReference>